<evidence type="ECO:0000256" key="1">
    <source>
        <dbReference type="ARBA" id="ARBA00007494"/>
    </source>
</evidence>
<feature type="binding site" evidence="6">
    <location>
        <position position="20"/>
    </location>
    <ligand>
        <name>S-adenosyl-L-methionine</name>
        <dbReference type="ChEBI" id="CHEBI:59789"/>
    </ligand>
</feature>
<evidence type="ECO:0000256" key="4">
    <source>
        <dbReference type="ARBA" id="ARBA00022691"/>
    </source>
</evidence>
<evidence type="ECO:0000313" key="10">
    <source>
        <dbReference type="Proteomes" id="UP000054937"/>
    </source>
</evidence>
<feature type="domain" description="SAM-dependent MTase RsmB/NOP-type" evidence="8">
    <location>
        <begin position="1"/>
        <end position="213"/>
    </location>
</feature>
<dbReference type="PANTHER" id="PTHR22808">
    <property type="entry name" value="NCL1 YEAST -RELATED NOL1/NOP2/FMU SUN DOMAIN-CONTAINING"/>
    <property type="match status" value="1"/>
</dbReference>
<reference evidence="9 10" key="1">
    <citation type="journal article" date="2015" name="Sci. Rep.">
        <title>Genome of the facultative scuticociliatosis pathogen Pseudocohnilembus persalinus provides insight into its virulence through horizontal gene transfer.</title>
        <authorList>
            <person name="Xiong J."/>
            <person name="Wang G."/>
            <person name="Cheng J."/>
            <person name="Tian M."/>
            <person name="Pan X."/>
            <person name="Warren A."/>
            <person name="Jiang C."/>
            <person name="Yuan D."/>
            <person name="Miao W."/>
        </authorList>
    </citation>
    <scope>NUCLEOTIDE SEQUENCE [LARGE SCALE GENOMIC DNA]</scope>
    <source>
        <strain evidence="9">36N120E</strain>
    </source>
</reference>
<accession>A0A0V0Q9J1</accession>
<comment type="caution">
    <text evidence="9">The sequence shown here is derived from an EMBL/GenBank/DDBJ whole genome shotgun (WGS) entry which is preliminary data.</text>
</comment>
<feature type="compositionally biased region" description="Basic and acidic residues" evidence="7">
    <location>
        <begin position="305"/>
        <end position="318"/>
    </location>
</feature>
<dbReference type="PRINTS" id="PR02008">
    <property type="entry name" value="RCMTFAMILY"/>
</dbReference>
<dbReference type="PROSITE" id="PS01153">
    <property type="entry name" value="NOL1_NOP2_SUN"/>
    <property type="match status" value="1"/>
</dbReference>
<dbReference type="SUPFAM" id="SSF53335">
    <property type="entry name" value="S-adenosyl-L-methionine-dependent methyltransferases"/>
    <property type="match status" value="1"/>
</dbReference>
<dbReference type="InParanoid" id="A0A0V0Q9J1"/>
<sequence length="538" mass="63708">MPTRQVNSYLDLQFDKILVDVPCTGDGAARKIPTRFTQFTCKEAFSLFPIQQSCLMKAIQMTKKNGLILYSTCSLSPIENEAVVLDTLRKAKDNTLELIDVHQLLPNFKSRKGLLYWKVLFSKIVPQQLNNKSQEEIDNLTYNDFFEEIENFEDLAKKEVKSSKRSPYKLLREGMWPEKDQEKMKNFGLQKTMRVLPQDQNTGGFYVALFRKKEDIVFDENCISEKHQNTENKTNDEKIILSVDDKIGGKTMLDRIKENDTNLFKKLKEQQTILNSEPYKKVHHEETDIQENQINEEKEIENEQEQEKEKEIQENDKQKQSKKDKLFYEYYRQISEEDYQYLKEFYGLQNLDRQQLITNHEGQEKDKCNKIKLISKKLSEILIQNPENQQTLNLINTGIKVFQRDPKFGLRVSQDGIHHIQKYITKRIYETEFENIAQILGKQRFIYDNIQNEDFKKFLQSQEKGNIIFKTKPVENAEFEYFSVNILEFSIQAMVANIDCKKFQLIYPEIFEKFNSKNDNQILEEQKQDQAQKNEEKV</sequence>
<dbReference type="OMA" id="FDENCIS"/>
<feature type="active site" description="Nucleophile" evidence="6">
    <location>
        <position position="73"/>
    </location>
</feature>
<dbReference type="PROSITE" id="PS51686">
    <property type="entry name" value="SAM_MT_RSMB_NOP"/>
    <property type="match status" value="1"/>
</dbReference>
<dbReference type="InterPro" id="IPR057285">
    <property type="entry name" value="Pre-PUA_NSUN2"/>
</dbReference>
<organism evidence="9 10">
    <name type="scientific">Pseudocohnilembus persalinus</name>
    <name type="common">Ciliate</name>
    <dbReference type="NCBI Taxonomy" id="266149"/>
    <lineage>
        <taxon>Eukaryota</taxon>
        <taxon>Sar</taxon>
        <taxon>Alveolata</taxon>
        <taxon>Ciliophora</taxon>
        <taxon>Intramacronucleata</taxon>
        <taxon>Oligohymenophorea</taxon>
        <taxon>Scuticociliatia</taxon>
        <taxon>Philasterida</taxon>
        <taxon>Pseudocohnilembidae</taxon>
        <taxon>Pseudocohnilembus</taxon>
    </lineage>
</organism>
<dbReference type="Proteomes" id="UP000054937">
    <property type="component" value="Unassembled WGS sequence"/>
</dbReference>
<evidence type="ECO:0000256" key="6">
    <source>
        <dbReference type="PROSITE-ProRule" id="PRU01023"/>
    </source>
</evidence>
<keyword evidence="2 6" id="KW-0489">Methyltransferase</keyword>
<comment type="caution">
    <text evidence="6">Lacks conserved residue(s) required for the propagation of feature annotation.</text>
</comment>
<feature type="region of interest" description="Disordered" evidence="7">
    <location>
        <begin position="275"/>
        <end position="318"/>
    </location>
</feature>
<dbReference type="AlphaFoldDB" id="A0A0V0Q9J1"/>
<keyword evidence="4 6" id="KW-0949">S-adenosyl-L-methionine</keyword>
<feature type="compositionally biased region" description="Basic and acidic residues" evidence="7">
    <location>
        <begin position="278"/>
        <end position="287"/>
    </location>
</feature>
<gene>
    <name evidence="9" type="ORF">PPERSA_03862</name>
</gene>
<evidence type="ECO:0000256" key="2">
    <source>
        <dbReference type="ARBA" id="ARBA00022603"/>
    </source>
</evidence>
<protein>
    <recommendedName>
        <fullName evidence="8">SAM-dependent MTase RsmB/NOP-type domain-containing protein</fullName>
    </recommendedName>
</protein>
<name>A0A0V0Q9J1_PSEPJ</name>
<keyword evidence="3 6" id="KW-0808">Transferase</keyword>
<dbReference type="PANTHER" id="PTHR22808:SF1">
    <property type="entry name" value="RNA CYTOSINE-C(5)-METHYLTRANSFERASE NSUN2-RELATED"/>
    <property type="match status" value="1"/>
</dbReference>
<comment type="similarity">
    <text evidence="1 6">Belongs to the class I-like SAM-binding methyltransferase superfamily. RsmB/NOP family.</text>
</comment>
<dbReference type="GO" id="GO:0003723">
    <property type="term" value="F:RNA binding"/>
    <property type="evidence" value="ECO:0007669"/>
    <property type="project" value="UniProtKB-UniRule"/>
</dbReference>
<evidence type="ECO:0000313" key="9">
    <source>
        <dbReference type="EMBL" id="KRW98727.1"/>
    </source>
</evidence>
<dbReference type="InterPro" id="IPR029063">
    <property type="entry name" value="SAM-dependent_MTases_sf"/>
</dbReference>
<dbReference type="Pfam" id="PF01189">
    <property type="entry name" value="Methyltr_RsmB-F"/>
    <property type="match status" value="1"/>
</dbReference>
<dbReference type="InterPro" id="IPR001678">
    <property type="entry name" value="MeTrfase_RsmB-F_NOP2_dom"/>
</dbReference>
<proteinExistence type="inferred from homology"/>
<dbReference type="InterPro" id="IPR049560">
    <property type="entry name" value="MeTrfase_RsmB-F_NOP2_cat"/>
</dbReference>
<keyword evidence="5 6" id="KW-0694">RNA-binding</keyword>
<dbReference type="InterPro" id="IPR023267">
    <property type="entry name" value="RCMT"/>
</dbReference>
<dbReference type="EMBL" id="LDAU01000231">
    <property type="protein sequence ID" value="KRW98727.1"/>
    <property type="molecule type" value="Genomic_DNA"/>
</dbReference>
<evidence type="ECO:0000259" key="8">
    <source>
        <dbReference type="PROSITE" id="PS51686"/>
    </source>
</evidence>
<dbReference type="OrthoDB" id="6093671at2759"/>
<keyword evidence="10" id="KW-1185">Reference proteome</keyword>
<dbReference type="GO" id="GO:0008173">
    <property type="term" value="F:RNA methyltransferase activity"/>
    <property type="evidence" value="ECO:0007669"/>
    <property type="project" value="InterPro"/>
</dbReference>
<dbReference type="Pfam" id="PF25376">
    <property type="entry name" value="Pre-PUA_NSUN2"/>
    <property type="match status" value="1"/>
</dbReference>
<evidence type="ECO:0000256" key="3">
    <source>
        <dbReference type="ARBA" id="ARBA00022679"/>
    </source>
</evidence>
<evidence type="ECO:0000256" key="7">
    <source>
        <dbReference type="SAM" id="MobiDB-lite"/>
    </source>
</evidence>
<dbReference type="Gene3D" id="3.40.50.150">
    <property type="entry name" value="Vaccinia Virus protein VP39"/>
    <property type="match status" value="1"/>
</dbReference>
<dbReference type="InterPro" id="IPR018314">
    <property type="entry name" value="RsmB/NOL1/NOP2-like_CS"/>
</dbReference>
<dbReference type="GO" id="GO:0001510">
    <property type="term" value="P:RNA methylation"/>
    <property type="evidence" value="ECO:0007669"/>
    <property type="project" value="InterPro"/>
</dbReference>
<evidence type="ECO:0000256" key="5">
    <source>
        <dbReference type="ARBA" id="ARBA00022884"/>
    </source>
</evidence>